<proteinExistence type="predicted"/>
<reference evidence="2" key="1">
    <citation type="submission" date="2020-05" db="EMBL/GenBank/DDBJ databases">
        <title>WGS assembly of Panicum virgatum.</title>
        <authorList>
            <person name="Lovell J.T."/>
            <person name="Jenkins J."/>
            <person name="Shu S."/>
            <person name="Juenger T.E."/>
            <person name="Schmutz J."/>
        </authorList>
    </citation>
    <scope>NUCLEOTIDE SEQUENCE</scope>
    <source>
        <strain evidence="2">AP13</strain>
    </source>
</reference>
<accession>A0A8T0UX15</accession>
<organism evidence="2 3">
    <name type="scientific">Panicum virgatum</name>
    <name type="common">Blackwell switchgrass</name>
    <dbReference type="NCBI Taxonomy" id="38727"/>
    <lineage>
        <taxon>Eukaryota</taxon>
        <taxon>Viridiplantae</taxon>
        <taxon>Streptophyta</taxon>
        <taxon>Embryophyta</taxon>
        <taxon>Tracheophyta</taxon>
        <taxon>Spermatophyta</taxon>
        <taxon>Magnoliopsida</taxon>
        <taxon>Liliopsida</taxon>
        <taxon>Poales</taxon>
        <taxon>Poaceae</taxon>
        <taxon>PACMAD clade</taxon>
        <taxon>Panicoideae</taxon>
        <taxon>Panicodae</taxon>
        <taxon>Paniceae</taxon>
        <taxon>Panicinae</taxon>
        <taxon>Panicum</taxon>
        <taxon>Panicum sect. Hiantes</taxon>
    </lineage>
</organism>
<dbReference type="Proteomes" id="UP000823388">
    <property type="component" value="Chromosome 3K"/>
</dbReference>
<evidence type="ECO:0000313" key="3">
    <source>
        <dbReference type="Proteomes" id="UP000823388"/>
    </source>
</evidence>
<evidence type="ECO:0000313" key="2">
    <source>
        <dbReference type="EMBL" id="KAG2627380.1"/>
    </source>
</evidence>
<feature type="region of interest" description="Disordered" evidence="1">
    <location>
        <begin position="1"/>
        <end position="50"/>
    </location>
</feature>
<comment type="caution">
    <text evidence="2">The sequence shown here is derived from an EMBL/GenBank/DDBJ whole genome shotgun (WGS) entry which is preliminary data.</text>
</comment>
<dbReference type="AlphaFoldDB" id="A0A8T0UX15"/>
<feature type="compositionally biased region" description="Basic and acidic residues" evidence="1">
    <location>
        <begin position="15"/>
        <end position="24"/>
    </location>
</feature>
<protein>
    <submittedName>
        <fullName evidence="2">Uncharacterized protein</fullName>
    </submittedName>
</protein>
<keyword evidence="3" id="KW-1185">Reference proteome</keyword>
<name>A0A8T0UX15_PANVG</name>
<evidence type="ECO:0000256" key="1">
    <source>
        <dbReference type="SAM" id="MobiDB-lite"/>
    </source>
</evidence>
<dbReference type="EMBL" id="CM029041">
    <property type="protein sequence ID" value="KAG2627380.1"/>
    <property type="molecule type" value="Genomic_DNA"/>
</dbReference>
<gene>
    <name evidence="2" type="ORF">PVAP13_3KG125025</name>
</gene>
<sequence>MCSSHPRAVRRPRIRRTEEVEPQRRAARRQPHRSAAPPAGPPRAVVPPRSGHATLIKGERLLRTWAPSAPPANAPPSLAACTQSSALRRRLLRLTSIEGSRVHSSPCTVMVVAGLGDPGMAAAGLGDSGFRNGSVVDRRRVAPDAILQSQVHVMCSLKCLCESSSKPTFHQ</sequence>